<comment type="caution">
    <text evidence="1">The sequence shown here is derived from an EMBL/GenBank/DDBJ whole genome shotgun (WGS) entry which is preliminary data.</text>
</comment>
<protein>
    <submittedName>
        <fullName evidence="1">M20/M25/M40 family metallo-hydrolase</fullName>
    </submittedName>
</protein>
<dbReference type="EMBL" id="RIAX01000009">
    <property type="protein sequence ID" value="RNF38849.1"/>
    <property type="molecule type" value="Genomic_DNA"/>
</dbReference>
<dbReference type="InterPro" id="IPR050072">
    <property type="entry name" value="Peptidase_M20A"/>
</dbReference>
<dbReference type="Proteomes" id="UP000275473">
    <property type="component" value="Unassembled WGS sequence"/>
</dbReference>
<dbReference type="PIRSF" id="PIRSF010386">
    <property type="entry name" value="RocB"/>
    <property type="match status" value="1"/>
</dbReference>
<dbReference type="Pfam" id="PF01546">
    <property type="entry name" value="Peptidase_M20"/>
    <property type="match status" value="1"/>
</dbReference>
<dbReference type="PANTHER" id="PTHR43808:SF27">
    <property type="entry name" value="PROTEIN ROCB"/>
    <property type="match status" value="1"/>
</dbReference>
<dbReference type="Gene3D" id="3.40.630.10">
    <property type="entry name" value="Zn peptidases"/>
    <property type="match status" value="1"/>
</dbReference>
<name>A0A3M8P5A2_9BACL</name>
<organism evidence="1 2">
    <name type="scientific">Planococcus salinus</name>
    <dbReference type="NCBI Taxonomy" id="1848460"/>
    <lineage>
        <taxon>Bacteria</taxon>
        <taxon>Bacillati</taxon>
        <taxon>Bacillota</taxon>
        <taxon>Bacilli</taxon>
        <taxon>Bacillales</taxon>
        <taxon>Caryophanaceae</taxon>
        <taxon>Planococcus</taxon>
    </lineage>
</organism>
<dbReference type="InterPro" id="IPR012166">
    <property type="entry name" value="Uncharacterised_RocB"/>
</dbReference>
<dbReference type="SUPFAM" id="SSF53187">
    <property type="entry name" value="Zn-dependent exopeptidases"/>
    <property type="match status" value="1"/>
</dbReference>
<proteinExistence type="predicted"/>
<evidence type="ECO:0000313" key="2">
    <source>
        <dbReference type="Proteomes" id="UP000275473"/>
    </source>
</evidence>
<gene>
    <name evidence="1" type="ORF">EEX84_12065</name>
</gene>
<dbReference type="OrthoDB" id="9815360at2"/>
<sequence length="571" mass="64847">MKPCRDEVLATTKQLVQTASIVNTEGEKELAESMHALISSLPYFKKNPEHVRLSRTFGDERERYNVLAFVKGTKRASRRTVVLMGHLDTVGVDDFNQMKDAAFDPETLKEKLKGEQLPAFAKKHAESADWLFGRGVLDMKSGVASNLYLLKYYSEHPEELEGNIVFLAECDEEDGSHGILSALATFKEWKEEHGFDYIAAVNADFVSPRHENDPNRYIYRGTVGKLLPSFFITGAETHVGSCFEGLDPNFIAAELTRQINYNPELSDEAFGEITVPPVTLKQTDLKPNYTVQTALSAFVYFNFFVHSWTPKDVLDKLKEQAFIAFDNALASYGKRYKQFSEMSGDPYPGIPWKPRVLSYEEMEKLLVMENGADFISHMDEFKASLLQNKELDTRMFSVKVVEEAWKWMKDKSPAIVLFYSSLYSPRIEITGKTQEEEALISALDQAVEEVQPFYAHPIVIKNFFPHISDMSFVAISDDEEGIQAVSANNPSWGTKHYVDYEEIRELNIPVVNIGPYGVDAHKKLERAEMTYSHEIVPNLTNRVIELLLDREERESAETFGHALAGEPEYFG</sequence>
<dbReference type="RefSeq" id="WP_123165905.1">
    <property type="nucleotide sequence ID" value="NZ_RIAX01000009.1"/>
</dbReference>
<dbReference type="AlphaFoldDB" id="A0A3M8P5A2"/>
<dbReference type="InterPro" id="IPR002933">
    <property type="entry name" value="Peptidase_M20"/>
</dbReference>
<dbReference type="GO" id="GO:0016787">
    <property type="term" value="F:hydrolase activity"/>
    <property type="evidence" value="ECO:0007669"/>
    <property type="project" value="UniProtKB-KW"/>
</dbReference>
<accession>A0A3M8P5A2</accession>
<keyword evidence="2" id="KW-1185">Reference proteome</keyword>
<evidence type="ECO:0000313" key="1">
    <source>
        <dbReference type="EMBL" id="RNF38849.1"/>
    </source>
</evidence>
<keyword evidence="1" id="KW-0378">Hydrolase</keyword>
<reference evidence="1 2" key="1">
    <citation type="journal article" date="2018" name="Int. J. Syst. Evol. Microbiol.">
        <title>Planococcus salinus sp. nov., a moderately halophilic bacterium isolated from a saline-alkali soil.</title>
        <authorList>
            <person name="Gan L."/>
        </authorList>
    </citation>
    <scope>NUCLEOTIDE SEQUENCE [LARGE SCALE GENOMIC DNA]</scope>
    <source>
        <strain evidence="1 2">LCB217</strain>
    </source>
</reference>
<dbReference type="PANTHER" id="PTHR43808">
    <property type="entry name" value="ACETYLORNITHINE DEACETYLASE"/>
    <property type="match status" value="1"/>
</dbReference>